<accession>A0A0A8YP89</accession>
<reference evidence="1" key="1">
    <citation type="submission" date="2014-09" db="EMBL/GenBank/DDBJ databases">
        <authorList>
            <person name="Magalhaes I.L.F."/>
            <person name="Oliveira U."/>
            <person name="Santos F.R."/>
            <person name="Vidigal T.H.D.A."/>
            <person name="Brescovit A.D."/>
            <person name="Santos A.J."/>
        </authorList>
    </citation>
    <scope>NUCLEOTIDE SEQUENCE</scope>
    <source>
        <tissue evidence="1">Shoot tissue taken approximately 20 cm above the soil surface</tissue>
    </source>
</reference>
<proteinExistence type="predicted"/>
<name>A0A0A8YP89_ARUDO</name>
<reference evidence="1" key="2">
    <citation type="journal article" date="2015" name="Data Brief">
        <title>Shoot transcriptome of the giant reed, Arundo donax.</title>
        <authorList>
            <person name="Barrero R.A."/>
            <person name="Guerrero F.D."/>
            <person name="Moolhuijzen P."/>
            <person name="Goolsby J.A."/>
            <person name="Tidwell J."/>
            <person name="Bellgard S.E."/>
            <person name="Bellgard M.I."/>
        </authorList>
    </citation>
    <scope>NUCLEOTIDE SEQUENCE</scope>
    <source>
        <tissue evidence="1">Shoot tissue taken approximately 20 cm above the soil surface</tissue>
    </source>
</reference>
<organism evidence="1">
    <name type="scientific">Arundo donax</name>
    <name type="common">Giant reed</name>
    <name type="synonym">Donax arundinaceus</name>
    <dbReference type="NCBI Taxonomy" id="35708"/>
    <lineage>
        <taxon>Eukaryota</taxon>
        <taxon>Viridiplantae</taxon>
        <taxon>Streptophyta</taxon>
        <taxon>Embryophyta</taxon>
        <taxon>Tracheophyta</taxon>
        <taxon>Spermatophyta</taxon>
        <taxon>Magnoliopsida</taxon>
        <taxon>Liliopsida</taxon>
        <taxon>Poales</taxon>
        <taxon>Poaceae</taxon>
        <taxon>PACMAD clade</taxon>
        <taxon>Arundinoideae</taxon>
        <taxon>Arundineae</taxon>
        <taxon>Arundo</taxon>
    </lineage>
</organism>
<evidence type="ECO:0000313" key="1">
    <source>
        <dbReference type="EMBL" id="JAD27951.1"/>
    </source>
</evidence>
<dbReference type="AlphaFoldDB" id="A0A0A8YP89"/>
<dbReference type="EMBL" id="GBRH01269944">
    <property type="protein sequence ID" value="JAD27951.1"/>
    <property type="molecule type" value="Transcribed_RNA"/>
</dbReference>
<protein>
    <submittedName>
        <fullName evidence="1">Uncharacterized protein</fullName>
    </submittedName>
</protein>
<sequence length="33" mass="4109">MTWPFRSHIYFDVLDIMRSNVDHYFPSNIFVIF</sequence>